<organism evidence="2 3">
    <name type="scientific">Beta vulgaris subsp. vulgaris</name>
    <name type="common">Beet</name>
    <dbReference type="NCBI Taxonomy" id="3555"/>
    <lineage>
        <taxon>Eukaryota</taxon>
        <taxon>Viridiplantae</taxon>
        <taxon>Streptophyta</taxon>
        <taxon>Embryophyta</taxon>
        <taxon>Tracheophyta</taxon>
        <taxon>Spermatophyta</taxon>
        <taxon>Magnoliopsida</taxon>
        <taxon>eudicotyledons</taxon>
        <taxon>Gunneridae</taxon>
        <taxon>Pentapetalae</taxon>
        <taxon>Caryophyllales</taxon>
        <taxon>Chenopodiaceae</taxon>
        <taxon>Betoideae</taxon>
        <taxon>Beta</taxon>
    </lineage>
</organism>
<dbReference type="Proteomes" id="UP000035740">
    <property type="component" value="Unassembled WGS sequence"/>
</dbReference>
<feature type="non-terminal residue" evidence="2">
    <location>
        <position position="1"/>
    </location>
</feature>
<gene>
    <name evidence="2" type="ORF">BVRB_021820</name>
</gene>
<dbReference type="Gramene" id="KMS94397">
    <property type="protein sequence ID" value="KMS94397"/>
    <property type="gene ID" value="BVRB_021820"/>
</dbReference>
<proteinExistence type="predicted"/>
<keyword evidence="3" id="KW-1185">Reference proteome</keyword>
<accession>A0A0J8B3G8</accession>
<protein>
    <submittedName>
        <fullName evidence="2">Uncharacterized protein</fullName>
    </submittedName>
</protein>
<evidence type="ECO:0000256" key="1">
    <source>
        <dbReference type="SAM" id="MobiDB-lite"/>
    </source>
</evidence>
<evidence type="ECO:0000313" key="2">
    <source>
        <dbReference type="EMBL" id="KMS94397.1"/>
    </source>
</evidence>
<sequence>ESAQAALSSLEERQREVFARITALQTMLLQQATLENAFERHRIQRVLALEQAAKDILNQIQLRESLETLQQRQQHPCGQPPPDAESTDVNIRNHIQHNLHSVNPR</sequence>
<reference evidence="2 3" key="1">
    <citation type="journal article" date="2014" name="Nature">
        <title>The genome of the recently domesticated crop plant sugar beet (Beta vulgaris).</title>
        <authorList>
            <person name="Dohm J.C."/>
            <person name="Minoche A.E."/>
            <person name="Holtgrawe D."/>
            <person name="Capella-Gutierrez S."/>
            <person name="Zakrzewski F."/>
            <person name="Tafer H."/>
            <person name="Rupp O."/>
            <person name="Sorensen T.R."/>
            <person name="Stracke R."/>
            <person name="Reinhardt R."/>
            <person name="Goesmann A."/>
            <person name="Kraft T."/>
            <person name="Schulz B."/>
            <person name="Stadler P.F."/>
            <person name="Schmidt T."/>
            <person name="Gabaldon T."/>
            <person name="Lehrach H."/>
            <person name="Weisshaar B."/>
            <person name="Himmelbauer H."/>
        </authorList>
    </citation>
    <scope>NUCLEOTIDE SEQUENCE [LARGE SCALE GENOMIC DNA]</scope>
    <source>
        <tissue evidence="2">Taproot</tissue>
    </source>
</reference>
<dbReference type="AlphaFoldDB" id="A0A0J8B3G8"/>
<evidence type="ECO:0000313" key="3">
    <source>
        <dbReference type="Proteomes" id="UP000035740"/>
    </source>
</evidence>
<name>A0A0J8B3G8_BETVV</name>
<dbReference type="EMBL" id="KQ093693">
    <property type="protein sequence ID" value="KMS94397.1"/>
    <property type="molecule type" value="Genomic_DNA"/>
</dbReference>
<feature type="region of interest" description="Disordered" evidence="1">
    <location>
        <begin position="68"/>
        <end position="88"/>
    </location>
</feature>